<dbReference type="AlphaFoldDB" id="A0AAD5KK88"/>
<name>A0AAD5KK88_9FUNG</name>
<dbReference type="GO" id="GO:0051301">
    <property type="term" value="P:cell division"/>
    <property type="evidence" value="ECO:0007669"/>
    <property type="project" value="InterPro"/>
</dbReference>
<dbReference type="Pfam" id="PF08202">
    <property type="entry name" value="MIS13"/>
    <property type="match status" value="1"/>
</dbReference>
<comment type="caution">
    <text evidence="2">The sequence shown here is derived from an EMBL/GenBank/DDBJ whole genome shotgun (WGS) entry which is preliminary data.</text>
</comment>
<proteinExistence type="predicted"/>
<dbReference type="InterPro" id="IPR013218">
    <property type="entry name" value="Dsn1/Mis13"/>
</dbReference>
<dbReference type="PANTHER" id="PTHR14778:SF2">
    <property type="entry name" value="KINETOCHORE-ASSOCIATED PROTEIN DSN1 HOMOLOG"/>
    <property type="match status" value="1"/>
</dbReference>
<reference evidence="2" key="1">
    <citation type="journal article" date="2022" name="IScience">
        <title>Evolution of zygomycete secretomes and the origins of terrestrial fungal ecologies.</title>
        <authorList>
            <person name="Chang Y."/>
            <person name="Wang Y."/>
            <person name="Mondo S."/>
            <person name="Ahrendt S."/>
            <person name="Andreopoulos W."/>
            <person name="Barry K."/>
            <person name="Beard J."/>
            <person name="Benny G.L."/>
            <person name="Blankenship S."/>
            <person name="Bonito G."/>
            <person name="Cuomo C."/>
            <person name="Desiro A."/>
            <person name="Gervers K.A."/>
            <person name="Hundley H."/>
            <person name="Kuo A."/>
            <person name="LaButti K."/>
            <person name="Lang B.F."/>
            <person name="Lipzen A."/>
            <person name="O'Donnell K."/>
            <person name="Pangilinan J."/>
            <person name="Reynolds N."/>
            <person name="Sandor L."/>
            <person name="Smith M.E."/>
            <person name="Tsang A."/>
            <person name="Grigoriev I.V."/>
            <person name="Stajich J.E."/>
            <person name="Spatafora J.W."/>
        </authorList>
    </citation>
    <scope>NUCLEOTIDE SEQUENCE</scope>
    <source>
        <strain evidence="2">RSA 2281</strain>
    </source>
</reference>
<dbReference type="GO" id="GO:0007059">
    <property type="term" value="P:chromosome segregation"/>
    <property type="evidence" value="ECO:0007669"/>
    <property type="project" value="InterPro"/>
</dbReference>
<evidence type="ECO:0000313" key="3">
    <source>
        <dbReference type="Proteomes" id="UP001209540"/>
    </source>
</evidence>
<feature type="compositionally biased region" description="Basic and acidic residues" evidence="1">
    <location>
        <begin position="31"/>
        <end position="41"/>
    </location>
</feature>
<reference evidence="2" key="2">
    <citation type="submission" date="2023-02" db="EMBL/GenBank/DDBJ databases">
        <authorList>
            <consortium name="DOE Joint Genome Institute"/>
            <person name="Mondo S.J."/>
            <person name="Chang Y."/>
            <person name="Wang Y."/>
            <person name="Ahrendt S."/>
            <person name="Andreopoulos W."/>
            <person name="Barry K."/>
            <person name="Beard J."/>
            <person name="Benny G.L."/>
            <person name="Blankenship S."/>
            <person name="Bonito G."/>
            <person name="Cuomo C."/>
            <person name="Desiro A."/>
            <person name="Gervers K.A."/>
            <person name="Hundley H."/>
            <person name="Kuo A."/>
            <person name="LaButti K."/>
            <person name="Lang B.F."/>
            <person name="Lipzen A."/>
            <person name="O'Donnell K."/>
            <person name="Pangilinan J."/>
            <person name="Reynolds N."/>
            <person name="Sandor L."/>
            <person name="Smith M.W."/>
            <person name="Tsang A."/>
            <person name="Grigoriev I.V."/>
            <person name="Stajich J.E."/>
            <person name="Spatafora J.W."/>
        </authorList>
    </citation>
    <scope>NUCLEOTIDE SEQUENCE</scope>
    <source>
        <strain evidence="2">RSA 2281</strain>
    </source>
</reference>
<feature type="compositionally biased region" description="Polar residues" evidence="1">
    <location>
        <begin position="78"/>
        <end position="88"/>
    </location>
</feature>
<feature type="region of interest" description="Disordered" evidence="1">
    <location>
        <begin position="241"/>
        <end position="261"/>
    </location>
</feature>
<dbReference type="PANTHER" id="PTHR14778">
    <property type="entry name" value="KINETOCHORE-ASSOCIATED PROTEIN DSN1 HOMOLOG"/>
    <property type="match status" value="1"/>
</dbReference>
<evidence type="ECO:0000313" key="2">
    <source>
        <dbReference type="EMBL" id="KAI9273098.1"/>
    </source>
</evidence>
<organism evidence="2 3">
    <name type="scientific">Phascolomyces articulosus</name>
    <dbReference type="NCBI Taxonomy" id="60185"/>
    <lineage>
        <taxon>Eukaryota</taxon>
        <taxon>Fungi</taxon>
        <taxon>Fungi incertae sedis</taxon>
        <taxon>Mucoromycota</taxon>
        <taxon>Mucoromycotina</taxon>
        <taxon>Mucoromycetes</taxon>
        <taxon>Mucorales</taxon>
        <taxon>Lichtheimiaceae</taxon>
        <taxon>Phascolomyces</taxon>
    </lineage>
</organism>
<dbReference type="EMBL" id="JAIXMP010000005">
    <property type="protein sequence ID" value="KAI9273098.1"/>
    <property type="molecule type" value="Genomic_DNA"/>
</dbReference>
<keyword evidence="3" id="KW-1185">Reference proteome</keyword>
<accession>A0AAD5KK88</accession>
<dbReference type="GO" id="GO:0000444">
    <property type="term" value="C:MIS12/MIND type complex"/>
    <property type="evidence" value="ECO:0007669"/>
    <property type="project" value="InterPro"/>
</dbReference>
<dbReference type="Proteomes" id="UP001209540">
    <property type="component" value="Unassembled WGS sequence"/>
</dbReference>
<evidence type="ECO:0000256" key="1">
    <source>
        <dbReference type="SAM" id="MobiDB-lite"/>
    </source>
</evidence>
<feature type="region of interest" description="Disordered" evidence="1">
    <location>
        <begin position="22"/>
        <end position="106"/>
    </location>
</feature>
<sequence>MSTASSKRHNDDDDLFALSYRSMQSDLATPPDKRLRMDEAPTTHFQRPESIAFSQAQHSIQSLNSPPPSPLNSKITHRQQPNHSTNSIKDPEEWKPSEQPPNHITSENYDEAIPTYLPQPIRLNQLMIWSAREAMMRNKNSYMETSRHSNERKAERIALDIQSRIIQGLLNGKINTSFYYARSNTSMGTTRKNPNPKNEVNRQRIKDYKQALPSLHSEENEWKEVTSKLFDEHAAMLDNAPSSTATTSADDNHTPPTPITQDLLDGLDDNQKLFLEKYCQQQMNSKNEAESSSTTLPRMKLSDMEIQITELRQRLSTIQQFQKCVDKYCKDTMAKIARNLERGSLGVSADQASLEMALDSESLKELGNETTKDVLRMLSQYKNV</sequence>
<feature type="compositionally biased region" description="Polar residues" evidence="1">
    <location>
        <begin position="52"/>
        <end position="61"/>
    </location>
</feature>
<gene>
    <name evidence="2" type="ORF">BDA99DRAFT_500033</name>
</gene>
<protein>
    <submittedName>
        <fullName evidence="2">Uncharacterized protein</fullName>
    </submittedName>
</protein>